<dbReference type="InterPro" id="IPR008513">
    <property type="entry name" value="tRNA(Met)_cyd_acetate_ligase"/>
</dbReference>
<sequence length="377" mass="44127">MKNDKRKKIVGVVTEFNPFHDGHAFFLQEIRKKYAADYIVAVMSGDFVQRGEPAFFSKFERGREAIKKGVDLLVQLPVIFSLSGSRDFAYGSIKLLHELGFVDQIVFGSESGNLQRLKEITSFLQKEEENPDFQKTFRSYLAEGFSYPAARDKAIQSYFPDSILPNDNLGISYLRAIDTIHTKMEIGIIFRDKNFSSAHSLREKYREENQLLYADIERVKDYLFFRIMELERDEISLSTFQDVHPELAERIVDFMKDIEKKQLDLREIIKDLKGKNHTYSRISRALMHILLNIRKEDIQELKEKPYPYFRILGCSSKGEALLSSLPKNSIMRLGQYLKENQELMQNRSLKIDLFAGRIFQSIYPKSKDEFREFFIKI</sequence>
<dbReference type="GO" id="GO:0005737">
    <property type="term" value="C:cytoplasm"/>
    <property type="evidence" value="ECO:0007669"/>
    <property type="project" value="UniProtKB-SubCell"/>
</dbReference>
<dbReference type="PATRIC" id="fig|796943.3.peg.755"/>
<accession>G9WL85</accession>
<dbReference type="Proteomes" id="UP000018461">
    <property type="component" value="Unassembled WGS sequence"/>
</dbReference>
<evidence type="ECO:0000313" key="3">
    <source>
        <dbReference type="EMBL" id="EHL12808.1"/>
    </source>
</evidence>
<dbReference type="InterPro" id="IPR014729">
    <property type="entry name" value="Rossmann-like_a/b/a_fold"/>
</dbReference>
<comment type="subcellular location">
    <subcellularLocation>
        <location evidence="2">Cytoplasm</location>
    </subcellularLocation>
</comment>
<evidence type="ECO:0000313" key="4">
    <source>
        <dbReference type="Proteomes" id="UP000018461"/>
    </source>
</evidence>
<gene>
    <name evidence="2" type="primary">tmcAL</name>
    <name evidence="3" type="ORF">HMPREF9625_00362</name>
</gene>
<dbReference type="Gene3D" id="3.40.50.620">
    <property type="entry name" value="HUPs"/>
    <property type="match status" value="1"/>
</dbReference>
<feature type="binding site" evidence="2">
    <location>
        <position position="191"/>
    </location>
    <ligand>
        <name>ATP</name>
        <dbReference type="ChEBI" id="CHEBI:30616"/>
    </ligand>
</feature>
<keyword evidence="2" id="KW-0547">Nucleotide-binding</keyword>
<comment type="caution">
    <text evidence="3">The sequence shown here is derived from an EMBL/GenBank/DDBJ whole genome shotgun (WGS) entry which is preliminary data.</text>
</comment>
<proteinExistence type="inferred from homology"/>
<feature type="binding site" evidence="2">
    <location>
        <begin position="13"/>
        <end position="26"/>
    </location>
    <ligand>
        <name>ATP</name>
        <dbReference type="ChEBI" id="CHEBI:30616"/>
    </ligand>
</feature>
<comment type="caution">
    <text evidence="2">Lacks conserved residue(s) required for the propagation of feature annotation.</text>
</comment>
<keyword evidence="1 2" id="KW-0819">tRNA processing</keyword>
<evidence type="ECO:0000256" key="2">
    <source>
        <dbReference type="HAMAP-Rule" id="MF_01539"/>
    </source>
</evidence>
<comment type="function">
    <text evidence="2">Catalyzes the formation of N(4)-acetylcytidine (ac(4)C) at the wobble position of elongator tRNA(Met), using acetate and ATP as substrates. First activates an acetate ion to form acetyladenylate (Ac-AMP) and then transfers the acetyl group to tRNA to form ac(4)C34.</text>
</comment>
<dbReference type="SUPFAM" id="SSF52374">
    <property type="entry name" value="Nucleotidylyl transferase"/>
    <property type="match status" value="1"/>
</dbReference>
<name>G9WL85_9FIRM</name>
<dbReference type="EC" id="6.3.4.-" evidence="2"/>
<dbReference type="GO" id="GO:0005524">
    <property type="term" value="F:ATP binding"/>
    <property type="evidence" value="ECO:0007669"/>
    <property type="project" value="UniProtKB-KW"/>
</dbReference>
<dbReference type="PANTHER" id="PTHR37825:SF1">
    <property type="entry name" value="TRNA(MET) CYTIDINE ACETATE LIGASE"/>
    <property type="match status" value="1"/>
</dbReference>
<dbReference type="HOGENOM" id="CLU_038915_0_1_9"/>
<evidence type="ECO:0000256" key="1">
    <source>
        <dbReference type="ARBA" id="ARBA00022694"/>
    </source>
</evidence>
<dbReference type="GO" id="GO:0006400">
    <property type="term" value="P:tRNA modification"/>
    <property type="evidence" value="ECO:0007669"/>
    <property type="project" value="UniProtKB-UniRule"/>
</dbReference>
<keyword evidence="2" id="KW-0820">tRNA-binding</keyword>
<protein>
    <recommendedName>
        <fullName evidence="2">tRNA(Met) cytidine acetate ligase</fullName>
        <ecNumber evidence="2">6.3.4.-</ecNumber>
    </recommendedName>
</protein>
<dbReference type="Pfam" id="PF05636">
    <property type="entry name" value="HIGH_NTase1"/>
    <property type="match status" value="2"/>
</dbReference>
<organism evidence="3 4">
    <name type="scientific">Oribacterium parvum ACB1</name>
    <dbReference type="NCBI Taxonomy" id="796943"/>
    <lineage>
        <taxon>Bacteria</taxon>
        <taxon>Bacillati</taxon>
        <taxon>Bacillota</taxon>
        <taxon>Clostridia</taxon>
        <taxon>Lachnospirales</taxon>
        <taxon>Lachnospiraceae</taxon>
        <taxon>Oribacterium</taxon>
    </lineage>
</organism>
<keyword evidence="2" id="KW-0963">Cytoplasm</keyword>
<reference evidence="3" key="1">
    <citation type="submission" date="2011-08" db="EMBL/GenBank/DDBJ databases">
        <authorList>
            <consortium name="The Broad Institute Genome Sequencing Platform"/>
            <person name="Earl A."/>
            <person name="Ward D."/>
            <person name="Feldgarden M."/>
            <person name="Gevers D."/>
            <person name="Sizova M."/>
            <person name="Hazen A."/>
            <person name="Epstein S."/>
            <person name="Young S.K."/>
            <person name="Zeng Q."/>
            <person name="Gargeya S."/>
            <person name="Fitzgerald M."/>
            <person name="Haas B."/>
            <person name="Abouelleil A."/>
            <person name="Alvarado L."/>
            <person name="Arachchi H.M."/>
            <person name="Berlin A."/>
            <person name="Brown A."/>
            <person name="Chapman S.B."/>
            <person name="Chen Z."/>
            <person name="Dunbar C."/>
            <person name="Freedman E."/>
            <person name="Gearin G."/>
            <person name="Gellesch M."/>
            <person name="Goldberg J."/>
            <person name="Griggs A."/>
            <person name="Gujja S."/>
            <person name="Heiman D."/>
            <person name="Howarth C."/>
            <person name="Larson L."/>
            <person name="Lui A."/>
            <person name="MacDonald P.J.P."/>
            <person name="Montmayeur A."/>
            <person name="Murphy C."/>
            <person name="Neiman D."/>
            <person name="Pearson M."/>
            <person name="Priest M."/>
            <person name="Roberts A."/>
            <person name="Saif S."/>
            <person name="Shea T."/>
            <person name="Shenoy N."/>
            <person name="Sisk P."/>
            <person name="Stolte C."/>
            <person name="Sykes S."/>
            <person name="Wortman J."/>
            <person name="Nusbaum C."/>
            <person name="Birren B."/>
        </authorList>
    </citation>
    <scope>NUCLEOTIDE SEQUENCE</scope>
    <source>
        <strain evidence="3">ACB1</strain>
    </source>
</reference>
<dbReference type="RefSeq" id="WP_009534231.1">
    <property type="nucleotide sequence ID" value="NZ_KE148312.1"/>
</dbReference>
<feature type="binding site" evidence="2">
    <location>
        <position position="108"/>
    </location>
    <ligand>
        <name>ATP</name>
        <dbReference type="ChEBI" id="CHEBI:30616"/>
    </ligand>
</feature>
<feature type="binding site" evidence="2">
    <location>
        <position position="166"/>
    </location>
    <ligand>
        <name>ATP</name>
        <dbReference type="ChEBI" id="CHEBI:30616"/>
    </ligand>
</feature>
<dbReference type="GO" id="GO:0000049">
    <property type="term" value="F:tRNA binding"/>
    <property type="evidence" value="ECO:0007669"/>
    <property type="project" value="UniProtKB-KW"/>
</dbReference>
<dbReference type="EMBL" id="AFZC02000003">
    <property type="protein sequence ID" value="EHL12808.1"/>
    <property type="molecule type" value="Genomic_DNA"/>
</dbReference>
<dbReference type="PANTHER" id="PTHR37825">
    <property type="entry name" value="TRNA(MET) CYTIDINE ACETATE LIGASE"/>
    <property type="match status" value="1"/>
</dbReference>
<dbReference type="STRING" id="796943.HMPREF9625_00362"/>
<reference evidence="3" key="2">
    <citation type="submission" date="2013-03" db="EMBL/GenBank/DDBJ databases">
        <title>The Genome Sequence of Oribacterium sp. ACB1.</title>
        <authorList>
            <consortium name="The Broad Institute Genomics Platform"/>
            <consortium name="The Broad Institute Genome Sequencing Center for Infectious Disease"/>
            <person name="Earl A."/>
            <person name="Ward D."/>
            <person name="Feldgarden M."/>
            <person name="Gevers D."/>
            <person name="Sizova M."/>
            <person name="Hazen A."/>
            <person name="Epstein S."/>
            <person name="Walker B."/>
            <person name="Young S."/>
            <person name="Zeng Q."/>
            <person name="Gargeya S."/>
            <person name="Fitzgerald M."/>
            <person name="Haas B."/>
            <person name="Abouelleil A."/>
            <person name="Allen A.W."/>
            <person name="Alvarado L."/>
            <person name="Arachchi H.M."/>
            <person name="Berlin A.M."/>
            <person name="Chapman S.B."/>
            <person name="Gainer-Dewar J."/>
            <person name="Goldberg J."/>
            <person name="Griggs A."/>
            <person name="Gujja S."/>
            <person name="Hansen M."/>
            <person name="Howarth C."/>
            <person name="Imamovic A."/>
            <person name="Ireland A."/>
            <person name="Larimer J."/>
            <person name="McCowan C."/>
            <person name="Murphy C."/>
            <person name="Pearson M."/>
            <person name="Poon T.W."/>
            <person name="Priest M."/>
            <person name="Roberts A."/>
            <person name="Saif S."/>
            <person name="Shea T."/>
            <person name="Sisk P."/>
            <person name="Sykes S."/>
            <person name="Wortman J."/>
            <person name="Nusbaum C."/>
            <person name="Birren B."/>
        </authorList>
    </citation>
    <scope>NUCLEOTIDE SEQUENCE [LARGE SCALE GENOMIC DNA]</scope>
    <source>
        <strain evidence="3">ACB1</strain>
    </source>
</reference>
<comment type="catalytic activity">
    <reaction evidence="2">
        <text>cytidine(34) in elongator tRNA(Met) + acetate + ATP = N(4)-acetylcytidine(34) in elongator tRNA(Met) + AMP + diphosphate</text>
        <dbReference type="Rhea" id="RHEA:58144"/>
        <dbReference type="Rhea" id="RHEA-COMP:10693"/>
        <dbReference type="Rhea" id="RHEA-COMP:10694"/>
        <dbReference type="ChEBI" id="CHEBI:30089"/>
        <dbReference type="ChEBI" id="CHEBI:30616"/>
        <dbReference type="ChEBI" id="CHEBI:33019"/>
        <dbReference type="ChEBI" id="CHEBI:74900"/>
        <dbReference type="ChEBI" id="CHEBI:82748"/>
        <dbReference type="ChEBI" id="CHEBI:456215"/>
    </reaction>
</comment>
<dbReference type="AlphaFoldDB" id="G9WL85"/>
<keyword evidence="2" id="KW-0436">Ligase</keyword>
<keyword evidence="2" id="KW-0067">ATP-binding</keyword>
<dbReference type="GO" id="GO:0016879">
    <property type="term" value="F:ligase activity, forming carbon-nitrogen bonds"/>
    <property type="evidence" value="ECO:0007669"/>
    <property type="project" value="UniProtKB-UniRule"/>
</dbReference>
<comment type="similarity">
    <text evidence="2">Belongs to the TmcAL family.</text>
</comment>
<keyword evidence="2" id="KW-0694">RNA-binding</keyword>
<keyword evidence="4" id="KW-1185">Reference proteome</keyword>
<dbReference type="HAMAP" id="MF_01539">
    <property type="entry name" value="TmcAL"/>
    <property type="match status" value="1"/>
</dbReference>